<dbReference type="AlphaFoldDB" id="A0A1I0KE06"/>
<feature type="transmembrane region" description="Helical" evidence="1">
    <location>
        <begin position="189"/>
        <end position="210"/>
    </location>
</feature>
<feature type="transmembrane region" description="Helical" evidence="1">
    <location>
        <begin position="282"/>
        <end position="305"/>
    </location>
</feature>
<dbReference type="NCBIfam" id="NF033912">
    <property type="entry name" value="msc"/>
    <property type="match status" value="1"/>
</dbReference>
<keyword evidence="1" id="KW-0812">Transmembrane</keyword>
<dbReference type="Proteomes" id="UP000198508">
    <property type="component" value="Unassembled WGS sequence"/>
</dbReference>
<dbReference type="STRING" id="460384.SAMN05216313_1705"/>
<protein>
    <submittedName>
        <fullName evidence="2">Conserved TM helix</fullName>
    </submittedName>
</protein>
<proteinExistence type="predicted"/>
<accession>A0A1I0KE06</accession>
<feature type="transmembrane region" description="Helical" evidence="1">
    <location>
        <begin position="350"/>
        <end position="372"/>
    </location>
</feature>
<dbReference type="Gene3D" id="1.10.287.1260">
    <property type="match status" value="1"/>
</dbReference>
<feature type="transmembrane region" description="Helical" evidence="1">
    <location>
        <begin position="69"/>
        <end position="86"/>
    </location>
</feature>
<evidence type="ECO:0000313" key="2">
    <source>
        <dbReference type="EMBL" id="SEU22433.1"/>
    </source>
</evidence>
<dbReference type="Pfam" id="PF05552">
    <property type="entry name" value="MS_channel_1st_1"/>
    <property type="match status" value="2"/>
</dbReference>
<gene>
    <name evidence="2" type="ORF">SAMN05216313_1705</name>
</gene>
<feature type="transmembrane region" description="Helical" evidence="1">
    <location>
        <begin position="159"/>
        <end position="177"/>
    </location>
</feature>
<dbReference type="EMBL" id="FOIM01000070">
    <property type="protein sequence ID" value="SEU22433.1"/>
    <property type="molecule type" value="Genomic_DNA"/>
</dbReference>
<evidence type="ECO:0000313" key="3">
    <source>
        <dbReference type="Proteomes" id="UP000198508"/>
    </source>
</evidence>
<feature type="transmembrane region" description="Helical" evidence="1">
    <location>
        <begin position="98"/>
        <end position="126"/>
    </location>
</feature>
<sequence length="395" mass="42311">MSEFIYSIFYKISDVIVTVLLLILAFFAAWLVKRLLSKLLKAVKAEALLSKLGIKESVIKTSVQFAGKLAYLITFLLFLPGVLDRLGMSSVSHPITGLVNTFIALIPKLVASGIIIAIGFFIASIIRDLLTTVLKAFKVDELQGKAGISASENTSFSHIIANIIYALIILIVMISAIDQLGITTISNPANMVVTAIFNMIPNVLASIIIITVGMFIAKLVATLLESLLAGIGADALIEKITGKSCEKIVVSKLLAGIVNGLIVLIFLVQGINVLQLPVFTEIGAAIIGYIPKVISVIIILAIAVFSANTFETFLIQKYPSAKASRIGAKVAVYALAFFLCLSQLEIAPVIVETTFILIVAALAVAFAIAFGIGGRKFAANTLEKLEKKLENKEEK</sequence>
<dbReference type="RefSeq" id="WP_022512829.1">
    <property type="nucleotide sequence ID" value="NZ_FOIM01000070.1"/>
</dbReference>
<organism evidence="2 3">
    <name type="scientific">Enterocloster lavalensis</name>
    <dbReference type="NCBI Taxonomy" id="460384"/>
    <lineage>
        <taxon>Bacteria</taxon>
        <taxon>Bacillati</taxon>
        <taxon>Bacillota</taxon>
        <taxon>Clostridia</taxon>
        <taxon>Lachnospirales</taxon>
        <taxon>Lachnospiraceae</taxon>
        <taxon>Enterocloster</taxon>
    </lineage>
</organism>
<reference evidence="3" key="1">
    <citation type="submission" date="2016-10" db="EMBL/GenBank/DDBJ databases">
        <authorList>
            <person name="Varghese N."/>
            <person name="Submissions S."/>
        </authorList>
    </citation>
    <scope>NUCLEOTIDE SEQUENCE [LARGE SCALE GENOMIC DNA]</scope>
    <source>
        <strain evidence="3">NLAE-zl-G277</strain>
    </source>
</reference>
<feature type="transmembrane region" description="Helical" evidence="1">
    <location>
        <begin position="326"/>
        <end position="344"/>
    </location>
</feature>
<feature type="transmembrane region" description="Helical" evidence="1">
    <location>
        <begin position="12"/>
        <end position="32"/>
    </location>
</feature>
<feature type="transmembrane region" description="Helical" evidence="1">
    <location>
        <begin position="249"/>
        <end position="270"/>
    </location>
</feature>
<keyword evidence="3" id="KW-1185">Reference proteome</keyword>
<name>A0A1I0KE06_9FIRM</name>
<dbReference type="InterPro" id="IPR008910">
    <property type="entry name" value="MSC_TM_helix"/>
</dbReference>
<keyword evidence="1" id="KW-0472">Membrane</keyword>
<evidence type="ECO:0000256" key="1">
    <source>
        <dbReference type="SAM" id="Phobius"/>
    </source>
</evidence>
<keyword evidence="1" id="KW-1133">Transmembrane helix</keyword>